<reference evidence="2 3" key="1">
    <citation type="submission" date="2020-04" db="EMBL/GenBank/DDBJ databases">
        <authorList>
            <person name="De Canck E."/>
        </authorList>
    </citation>
    <scope>NUCLEOTIDE SEQUENCE [LARGE SCALE GENOMIC DNA]</scope>
    <source>
        <strain evidence="2 3">LMG 28138</strain>
    </source>
</reference>
<evidence type="ECO:0000313" key="3">
    <source>
        <dbReference type="Proteomes" id="UP000494115"/>
    </source>
</evidence>
<dbReference type="RefSeq" id="WP_175107138.1">
    <property type="nucleotide sequence ID" value="NZ_CADIKM010000031.1"/>
</dbReference>
<name>A0A6S7BGI2_9BURK</name>
<evidence type="ECO:0000259" key="1">
    <source>
        <dbReference type="Pfam" id="PF10686"/>
    </source>
</evidence>
<dbReference type="Pfam" id="PF10686">
    <property type="entry name" value="YAcAr"/>
    <property type="match status" value="1"/>
</dbReference>
<dbReference type="AlphaFoldDB" id="A0A6S7BGI2"/>
<sequence length="112" mass="12240">MKIIVCGSRDYAQQGYLESWLDRFHSVTPVSLLIYGGATGADRLAATWATKNDIPTALYPAQWKSYGLAAGPIRNAQMLLERPDRVIAFPGGKGTANMIKQAKRAGFQVIKV</sequence>
<dbReference type="SUPFAM" id="SSF102405">
    <property type="entry name" value="MCP/YpsA-like"/>
    <property type="match status" value="1"/>
</dbReference>
<organism evidence="2 3">
    <name type="scientific">Pararobbsia alpina</name>
    <dbReference type="NCBI Taxonomy" id="621374"/>
    <lineage>
        <taxon>Bacteria</taxon>
        <taxon>Pseudomonadati</taxon>
        <taxon>Pseudomonadota</taxon>
        <taxon>Betaproteobacteria</taxon>
        <taxon>Burkholderiales</taxon>
        <taxon>Burkholderiaceae</taxon>
        <taxon>Pararobbsia</taxon>
    </lineage>
</organism>
<dbReference type="EMBL" id="CADIKM010000031">
    <property type="protein sequence ID" value="CAB3798793.1"/>
    <property type="molecule type" value="Genomic_DNA"/>
</dbReference>
<dbReference type="InterPro" id="IPR019627">
    <property type="entry name" value="YAcAr"/>
</dbReference>
<keyword evidence="3" id="KW-1185">Reference proteome</keyword>
<protein>
    <recommendedName>
        <fullName evidence="1">YspA cpYpsA-related SLOG domain-containing protein</fullName>
    </recommendedName>
</protein>
<evidence type="ECO:0000313" key="2">
    <source>
        <dbReference type="EMBL" id="CAB3798793.1"/>
    </source>
</evidence>
<dbReference type="Proteomes" id="UP000494115">
    <property type="component" value="Unassembled WGS sequence"/>
</dbReference>
<accession>A0A6S7BGI2</accession>
<gene>
    <name evidence="2" type="ORF">LMG28138_04525</name>
</gene>
<feature type="domain" description="YspA cpYpsA-related SLOG" evidence="1">
    <location>
        <begin position="1"/>
        <end position="66"/>
    </location>
</feature>
<proteinExistence type="predicted"/>